<dbReference type="SUPFAM" id="SSF53254">
    <property type="entry name" value="Phosphoglycerate mutase-like"/>
    <property type="match status" value="1"/>
</dbReference>
<proteinExistence type="inferred from homology"/>
<organism evidence="2 3">
    <name type="scientific">Paragonimus heterotremus</name>
    <dbReference type="NCBI Taxonomy" id="100268"/>
    <lineage>
        <taxon>Eukaryota</taxon>
        <taxon>Metazoa</taxon>
        <taxon>Spiralia</taxon>
        <taxon>Lophotrochozoa</taxon>
        <taxon>Platyhelminthes</taxon>
        <taxon>Trematoda</taxon>
        <taxon>Digenea</taxon>
        <taxon>Plagiorchiida</taxon>
        <taxon>Troglotremata</taxon>
        <taxon>Troglotrematidae</taxon>
        <taxon>Paragonimus</taxon>
    </lineage>
</organism>
<dbReference type="AlphaFoldDB" id="A0A8J4T029"/>
<keyword evidence="3" id="KW-1185">Reference proteome</keyword>
<evidence type="ECO:0000256" key="1">
    <source>
        <dbReference type="ARBA" id="ARBA00006717"/>
    </source>
</evidence>
<dbReference type="PANTHER" id="PTHR20935:SF0">
    <property type="entry name" value="SERINE_THREONINE-PROTEIN PHOSPHATASE PGAM5, MITOCHONDRIAL"/>
    <property type="match status" value="1"/>
</dbReference>
<comment type="similarity">
    <text evidence="1">Belongs to the phosphoglycerate mutase family. BPG-dependent PGAM subfamily.</text>
</comment>
<accession>A0A8J4T029</accession>
<protein>
    <submittedName>
        <fullName evidence="2">Uncharacterized protein</fullName>
    </submittedName>
</protein>
<dbReference type="InterPro" id="IPR051021">
    <property type="entry name" value="Mito_Ser/Thr_phosphatase"/>
</dbReference>
<dbReference type="OrthoDB" id="2118094at2759"/>
<name>A0A8J4T029_9TREM</name>
<dbReference type="PANTHER" id="PTHR20935">
    <property type="entry name" value="PHOSPHOGLYCERATE MUTASE-RELATED"/>
    <property type="match status" value="1"/>
</dbReference>
<sequence length="149" mass="17176">LGITYERIFEDLFPNSRRRFGPITPWNNNWDIYDGTVANSGESTPIPSEAGLTCPRTYQKLIVFVRHGQYNIKGRTPDEKRLTEIGWKQAYETGRQLKRLGIKSFSHLTLPLSNLPPKRDSFSAKRSLWTFIFLDGIIIRAMYRPKGNG</sequence>
<dbReference type="EMBL" id="LUCH01014862">
    <property type="protein sequence ID" value="KAF5395338.1"/>
    <property type="molecule type" value="Genomic_DNA"/>
</dbReference>
<dbReference type="Proteomes" id="UP000748531">
    <property type="component" value="Unassembled WGS sequence"/>
</dbReference>
<dbReference type="Gene3D" id="3.40.50.1240">
    <property type="entry name" value="Phosphoglycerate mutase-like"/>
    <property type="match status" value="1"/>
</dbReference>
<comment type="caution">
    <text evidence="2">The sequence shown here is derived from an EMBL/GenBank/DDBJ whole genome shotgun (WGS) entry which is preliminary data.</text>
</comment>
<reference evidence="2" key="1">
    <citation type="submission" date="2019-05" db="EMBL/GenBank/DDBJ databases">
        <title>Annotation for the trematode Paragonimus heterotremus.</title>
        <authorList>
            <person name="Choi Y.-J."/>
        </authorList>
    </citation>
    <scope>NUCLEOTIDE SEQUENCE</scope>
    <source>
        <strain evidence="2">LC</strain>
    </source>
</reference>
<evidence type="ECO:0000313" key="3">
    <source>
        <dbReference type="Proteomes" id="UP000748531"/>
    </source>
</evidence>
<dbReference type="InterPro" id="IPR029033">
    <property type="entry name" value="His_PPase_superfam"/>
</dbReference>
<evidence type="ECO:0000313" key="2">
    <source>
        <dbReference type="EMBL" id="KAF5395338.1"/>
    </source>
</evidence>
<gene>
    <name evidence="2" type="ORF">PHET_12365</name>
</gene>
<feature type="non-terminal residue" evidence="2">
    <location>
        <position position="1"/>
    </location>
</feature>